<dbReference type="Proteomes" id="UP000764110">
    <property type="component" value="Unassembled WGS sequence"/>
</dbReference>
<keyword evidence="2 3" id="KW-0040">ANK repeat</keyword>
<dbReference type="PROSITE" id="PS50088">
    <property type="entry name" value="ANK_REPEAT"/>
    <property type="match status" value="3"/>
</dbReference>
<dbReference type="InterPro" id="IPR036770">
    <property type="entry name" value="Ankyrin_rpt-contain_sf"/>
</dbReference>
<dbReference type="Gene3D" id="1.25.40.20">
    <property type="entry name" value="Ankyrin repeat-containing domain"/>
    <property type="match status" value="2"/>
</dbReference>
<accession>A0A9P8M369</accession>
<dbReference type="Gene3D" id="3.40.50.300">
    <property type="entry name" value="P-loop containing nucleotide triphosphate hydrolases"/>
    <property type="match status" value="1"/>
</dbReference>
<feature type="domain" description="Nephrocystin 3-like N-terminal" evidence="4">
    <location>
        <begin position="255"/>
        <end position="408"/>
    </location>
</feature>
<dbReference type="SUPFAM" id="SSF48403">
    <property type="entry name" value="Ankyrin repeat"/>
    <property type="match status" value="2"/>
</dbReference>
<dbReference type="InterPro" id="IPR056884">
    <property type="entry name" value="NPHP3-like_N"/>
</dbReference>
<name>A0A9P8M369_9HYPO</name>
<dbReference type="SMART" id="SM00248">
    <property type="entry name" value="ANK"/>
    <property type="match status" value="7"/>
</dbReference>
<dbReference type="InterPro" id="IPR002110">
    <property type="entry name" value="Ankyrin_rpt"/>
</dbReference>
<dbReference type="InterPro" id="IPR027417">
    <property type="entry name" value="P-loop_NTPase"/>
</dbReference>
<keyword evidence="1" id="KW-0677">Repeat</keyword>
<evidence type="ECO:0000256" key="2">
    <source>
        <dbReference type="ARBA" id="ARBA00023043"/>
    </source>
</evidence>
<evidence type="ECO:0000259" key="4">
    <source>
        <dbReference type="Pfam" id="PF24883"/>
    </source>
</evidence>
<dbReference type="EMBL" id="JACEFI010000028">
    <property type="protein sequence ID" value="KAH0592662.1"/>
    <property type="molecule type" value="Genomic_DNA"/>
</dbReference>
<dbReference type="SUPFAM" id="SSF52540">
    <property type="entry name" value="P-loop containing nucleoside triphosphate hydrolases"/>
    <property type="match status" value="1"/>
</dbReference>
<dbReference type="PANTHER" id="PTHR24161">
    <property type="entry name" value="ANK_REP_REGION DOMAIN-CONTAINING PROTEIN-RELATED"/>
    <property type="match status" value="1"/>
</dbReference>
<organism evidence="5 6">
    <name type="scientific">Metarhizium humberi</name>
    <dbReference type="NCBI Taxonomy" id="2596975"/>
    <lineage>
        <taxon>Eukaryota</taxon>
        <taxon>Fungi</taxon>
        <taxon>Dikarya</taxon>
        <taxon>Ascomycota</taxon>
        <taxon>Pezizomycotina</taxon>
        <taxon>Sordariomycetes</taxon>
        <taxon>Hypocreomycetidae</taxon>
        <taxon>Hypocreales</taxon>
        <taxon>Clavicipitaceae</taxon>
        <taxon>Metarhizium</taxon>
    </lineage>
</organism>
<protein>
    <recommendedName>
        <fullName evidence="4">Nephrocystin 3-like N-terminal domain-containing protein</fullName>
    </recommendedName>
</protein>
<sequence>MSENNSNTTGALTILRDGQAGNDGEPVDVIAINGLFGNHENTWCEKLSDGAAKCWLTDTLPALSPRMRMRIMTYDYVSDFRIQNLLDESTLHRMATNLLEAICKLREGRKAAPLVFLCHNLGGILVKKILFGTPDGSSPWVETLFKIVLASTNPRDAGFQHHLHRELLEITQTGPDSLEAATLRFQILGKQYKTFSIYEEVPTDLIGIVSVNQEQGDYYVFLQYRQSLTMLSPNDSAPGHILAAALPPDTIEWPEWSDMLPQGKQWILPVYGGPGTGKSCFAKQVAEQARCRDDTLTLSYYFSLADHRRRTYRDLLLDLILQIMYQDDAIFESRYVRNVWIYMQSDSYLSAPDLYRFFGAALRKVSKRSVFCVIDALDECDATVSHLIGDFKRLAACQNTGFKVLITCQPTDSIQSLFDSPGINIERYIKPGKGLLSQMLAHDGEEHHGRPILQLQLLKHLTDSGTIGMEMPECATYNAIYEKILASIDAPVEWLRDVLLCIAFAHRPMTVGELSIAMGIPTRPGWNAGGLTLQKISISSPKDLQDNLKLALGPLVYLENNTIHIHNTLREFVRGQTGSLPWNLLPTAAAGQVAPSSFLPRKCLLYLAMKEMRIHEVEARGGHEETIEGPSGTQFLRYAVVCWPLHLKECIDTMVDVQDWFMPFWKDSETMKWWASTYLSLHLSANFDYSSVDDLVSEPLYLASYLGLTSVAHDMVSQDTIDPSLSYAPTLAIQGSHTKTAEVLLRHKSQPPESWLDALKESCSHGHDPTVALILSLWEESHGQMLDVSELDKCLCVAVEHGHWPVVSRLAQAGARVFKPLEMEHPSMLQRASELGYDGVVNELLALQSRDNGETPEWFDAIRKAMEAAAEFGSASVIAVLAPKANLESRSQGKSEPLCFRLTPLHIAAYYGNAEAAEVLLNLGAELESKDDRGMTPFVISCCMKQEDTTRVFLDEGADPNVVIPGTCQARPLHVAAANGWSASVRILLEYGAWKHRATGSPDNYTPLHLAVQYANGTRGHVDIVRALLNSFADVHMEKSGDGSTALHLAIKNGSCDEEIIMLLRNRGADVDVLDGKDKSPLYYALCEKREYTRLLWADQHSGVTQHSVLFNAVARGLEGRVKQLLQAGIDPDERDKYGRIALDVALGRQIRLLLSPDEPDRMDFCPLLQPERPQIWHTWECDVSVCRTSLTQAKFYQTCFNMCESCFNGPRGRFCVEDGHTICQRFVAEGATSFQELSPNIAEFGPKLGTDAMEE</sequence>
<evidence type="ECO:0000313" key="5">
    <source>
        <dbReference type="EMBL" id="KAH0592662.1"/>
    </source>
</evidence>
<dbReference type="PANTHER" id="PTHR24161:SF116">
    <property type="entry name" value="ANKYRIN REPEAT DOMAIN-CONTAINING PROTEIN 50"/>
    <property type="match status" value="1"/>
</dbReference>
<evidence type="ECO:0000256" key="1">
    <source>
        <dbReference type="ARBA" id="ARBA00022737"/>
    </source>
</evidence>
<dbReference type="Pfam" id="PF24883">
    <property type="entry name" value="NPHP3_N"/>
    <property type="match status" value="1"/>
</dbReference>
<reference evidence="5 6" key="1">
    <citation type="submission" date="2020-07" db="EMBL/GenBank/DDBJ databases">
        <title>Metarhizium humberi genome.</title>
        <authorList>
            <person name="Lysoe E."/>
        </authorList>
    </citation>
    <scope>NUCLEOTIDE SEQUENCE [LARGE SCALE GENOMIC DNA]</scope>
    <source>
        <strain evidence="5 6">ESALQ1638</strain>
    </source>
</reference>
<gene>
    <name evidence="5" type="ORF">MHUMG1_09655</name>
</gene>
<dbReference type="PROSITE" id="PS50297">
    <property type="entry name" value="ANK_REP_REGION"/>
    <property type="match status" value="2"/>
</dbReference>
<proteinExistence type="predicted"/>
<feature type="repeat" description="ANK" evidence="3">
    <location>
        <begin position="1003"/>
        <end position="1040"/>
    </location>
</feature>
<evidence type="ECO:0000256" key="3">
    <source>
        <dbReference type="PROSITE-ProRule" id="PRU00023"/>
    </source>
</evidence>
<feature type="repeat" description="ANK" evidence="3">
    <location>
        <begin position="900"/>
        <end position="932"/>
    </location>
</feature>
<evidence type="ECO:0000313" key="6">
    <source>
        <dbReference type="Proteomes" id="UP000764110"/>
    </source>
</evidence>
<comment type="caution">
    <text evidence="5">The sequence shown here is derived from an EMBL/GenBank/DDBJ whole genome shotgun (WGS) entry which is preliminary data.</text>
</comment>
<feature type="repeat" description="ANK" evidence="3">
    <location>
        <begin position="1042"/>
        <end position="1076"/>
    </location>
</feature>
<dbReference type="Pfam" id="PF12796">
    <property type="entry name" value="Ank_2"/>
    <property type="match status" value="2"/>
</dbReference>
<keyword evidence="6" id="KW-1185">Reference proteome</keyword>
<dbReference type="AlphaFoldDB" id="A0A9P8M369"/>